<comment type="caution">
    <text evidence="3">The sequence shown here is derived from an EMBL/GenBank/DDBJ whole genome shotgun (WGS) entry which is preliminary data.</text>
</comment>
<accession>A0ABV2Z4Q9</accession>
<keyword evidence="4" id="KW-1185">Reference proteome</keyword>
<dbReference type="Pfam" id="PF01557">
    <property type="entry name" value="FAA_hydrolase"/>
    <property type="match status" value="1"/>
</dbReference>
<dbReference type="SUPFAM" id="SSF56529">
    <property type="entry name" value="FAH"/>
    <property type="match status" value="1"/>
</dbReference>
<keyword evidence="3" id="KW-0378">Hydrolase</keyword>
<proteinExistence type="predicted"/>
<dbReference type="EMBL" id="JBEZVI010000018">
    <property type="protein sequence ID" value="MEU3712621.1"/>
    <property type="molecule type" value="Genomic_DNA"/>
</dbReference>
<reference evidence="3 4" key="1">
    <citation type="submission" date="2024-06" db="EMBL/GenBank/DDBJ databases">
        <title>The Natural Products Discovery Center: Release of the First 8490 Sequenced Strains for Exploring Actinobacteria Biosynthetic Diversity.</title>
        <authorList>
            <person name="Kalkreuter E."/>
            <person name="Kautsar S.A."/>
            <person name="Yang D."/>
            <person name="Bader C.D."/>
            <person name="Teijaro C.N."/>
            <person name="Fluegel L."/>
            <person name="Davis C.M."/>
            <person name="Simpson J.R."/>
            <person name="Lauterbach L."/>
            <person name="Steele A.D."/>
            <person name="Gui C."/>
            <person name="Meng S."/>
            <person name="Li G."/>
            <person name="Viehrig K."/>
            <person name="Ye F."/>
            <person name="Su P."/>
            <person name="Kiefer A.F."/>
            <person name="Nichols A."/>
            <person name="Cepeda A.J."/>
            <person name="Yan W."/>
            <person name="Fan B."/>
            <person name="Jiang Y."/>
            <person name="Adhikari A."/>
            <person name="Zheng C.-J."/>
            <person name="Schuster L."/>
            <person name="Cowan T.M."/>
            <person name="Smanski M.J."/>
            <person name="Chevrette M.G."/>
            <person name="De Carvalho L.P.S."/>
            <person name="Shen B."/>
        </authorList>
    </citation>
    <scope>NUCLEOTIDE SEQUENCE [LARGE SCALE GENOMIC DNA]</scope>
    <source>
        <strain evidence="3 4">NPDC033039</strain>
    </source>
</reference>
<organism evidence="3 4">
    <name type="scientific">Streptomyces catenulae</name>
    <dbReference type="NCBI Taxonomy" id="66875"/>
    <lineage>
        <taxon>Bacteria</taxon>
        <taxon>Bacillati</taxon>
        <taxon>Actinomycetota</taxon>
        <taxon>Actinomycetes</taxon>
        <taxon>Kitasatosporales</taxon>
        <taxon>Streptomycetaceae</taxon>
        <taxon>Streptomyces</taxon>
    </lineage>
</organism>
<dbReference type="InterPro" id="IPR011234">
    <property type="entry name" value="Fumarylacetoacetase-like_C"/>
</dbReference>
<dbReference type="PANTHER" id="PTHR30143">
    <property type="entry name" value="ACID HYDRATASE"/>
    <property type="match status" value="1"/>
</dbReference>
<dbReference type="RefSeq" id="WP_078654156.1">
    <property type="nucleotide sequence ID" value="NZ_JBEZVI010000018.1"/>
</dbReference>
<dbReference type="InterPro" id="IPR050772">
    <property type="entry name" value="Hydratase-Decarb/MhpD_sf"/>
</dbReference>
<dbReference type="GO" id="GO:0016787">
    <property type="term" value="F:hydrolase activity"/>
    <property type="evidence" value="ECO:0007669"/>
    <property type="project" value="UniProtKB-KW"/>
</dbReference>
<evidence type="ECO:0000313" key="3">
    <source>
        <dbReference type="EMBL" id="MEU3712621.1"/>
    </source>
</evidence>
<sequence length="281" mass="28953">MNAPVTEAGWDLAEAAAVLDAAATGAAPVAQLTATAPLGLDAAYDVQRLLIERRTARGERPSGVKLGFTSRTKAAQMGVFDVIFGRLTDAMRLPDGARISLDAYVHPRVEPEVAFRLAVDVGPGDTVDPEAAVDAVAPALEIIDSRYRDFRFTLEDVVADNTSAAGYVLGPWIALADAGDLANRGVRLEIDGRTADTGSTAAILGHPLRAVHAALRRARELGHPLRAGDVLLAGAATPAVALTPGSHIEATVTGLGRAAFTVADATADGATAPAATIRNPS</sequence>
<dbReference type="Gene3D" id="3.90.850.10">
    <property type="entry name" value="Fumarylacetoacetase-like, C-terminal domain"/>
    <property type="match status" value="1"/>
</dbReference>
<gene>
    <name evidence="3" type="ORF">AB0E61_21320</name>
</gene>
<dbReference type="PANTHER" id="PTHR30143:SF0">
    <property type="entry name" value="2-KETO-4-PENTENOATE HYDRATASE"/>
    <property type="match status" value="1"/>
</dbReference>
<feature type="domain" description="Fumarylacetoacetase-like C-terminal" evidence="2">
    <location>
        <begin position="82"/>
        <end position="262"/>
    </location>
</feature>
<name>A0ABV2Z4Q9_9ACTN</name>
<dbReference type="InterPro" id="IPR036663">
    <property type="entry name" value="Fumarylacetoacetase_C_sf"/>
</dbReference>
<evidence type="ECO:0000313" key="4">
    <source>
        <dbReference type="Proteomes" id="UP001550853"/>
    </source>
</evidence>
<protein>
    <submittedName>
        <fullName evidence="3">Fumarylacetoacetate hydrolase family protein</fullName>
    </submittedName>
</protein>
<evidence type="ECO:0000259" key="2">
    <source>
        <dbReference type="Pfam" id="PF01557"/>
    </source>
</evidence>
<evidence type="ECO:0000256" key="1">
    <source>
        <dbReference type="ARBA" id="ARBA00023239"/>
    </source>
</evidence>
<dbReference type="Proteomes" id="UP001550853">
    <property type="component" value="Unassembled WGS sequence"/>
</dbReference>
<keyword evidence="1" id="KW-0456">Lyase</keyword>